<dbReference type="RefSeq" id="WP_237825504.1">
    <property type="nucleotide sequence ID" value="NZ_JAKLTQ010000020.1"/>
</dbReference>
<dbReference type="Proteomes" id="UP001165368">
    <property type="component" value="Unassembled WGS sequence"/>
</dbReference>
<protein>
    <submittedName>
        <fullName evidence="1">Uncharacterized protein</fullName>
    </submittedName>
</protein>
<proteinExistence type="predicted"/>
<dbReference type="EMBL" id="JAKLTQ010000020">
    <property type="protein sequence ID" value="MCG2624097.1"/>
    <property type="molecule type" value="Genomic_DNA"/>
</dbReference>
<comment type="caution">
    <text evidence="1">The sequence shown here is derived from an EMBL/GenBank/DDBJ whole genome shotgun (WGS) entry which is preliminary data.</text>
</comment>
<reference evidence="1" key="1">
    <citation type="submission" date="2022-01" db="EMBL/GenBank/DDBJ databases">
        <authorList>
            <person name="Jo J.-H."/>
            <person name="Im W.-T."/>
        </authorList>
    </citation>
    <scope>NUCLEOTIDE SEQUENCE</scope>
    <source>
        <strain evidence="1">I2-34</strain>
    </source>
</reference>
<evidence type="ECO:0000313" key="1">
    <source>
        <dbReference type="EMBL" id="MCG2624097.1"/>
    </source>
</evidence>
<gene>
    <name evidence="1" type="ORF">LVY72_19605</name>
</gene>
<accession>A0ABS9LCC7</accession>
<sequence>MYVTKAALPHLVDAAATSPRQVAGVVNLSSFSNARVVIYNATTFGVAAATESWR</sequence>
<evidence type="ECO:0000313" key="2">
    <source>
        <dbReference type="Proteomes" id="UP001165368"/>
    </source>
</evidence>
<keyword evidence="2" id="KW-1185">Reference proteome</keyword>
<name>A0ABS9LCC7_9MICC</name>
<organism evidence="1 2">
    <name type="scientific">Arthrobacter hankyongi</name>
    <dbReference type="NCBI Taxonomy" id="2904801"/>
    <lineage>
        <taxon>Bacteria</taxon>
        <taxon>Bacillati</taxon>
        <taxon>Actinomycetota</taxon>
        <taxon>Actinomycetes</taxon>
        <taxon>Micrococcales</taxon>
        <taxon>Micrococcaceae</taxon>
        <taxon>Arthrobacter</taxon>
    </lineage>
</organism>